<dbReference type="InterPro" id="IPR000644">
    <property type="entry name" value="CBS_dom"/>
</dbReference>
<feature type="domain" description="CBS" evidence="3">
    <location>
        <begin position="77"/>
        <end position="132"/>
    </location>
</feature>
<reference evidence="4 5" key="1">
    <citation type="journal article" date="2018" name="Front. Microbiol.">
        <title>Description and Comparative Genomics of Macrococcus caseolyticus subsp. hominis subsp. nov., Macrococcus goetzii sp. nov., Macrococcus epidermidis sp. nov., and Macrococcus bohemicus sp. nov., Novel Macrococci From Human Clinical Material With Virulence Potential and Suspected Uptake of Foreign DNA by Natural Transformation.</title>
        <authorList>
            <person name="Maslanova I."/>
            <person name="Wertheimer Z."/>
            <person name="Sedlacek I."/>
            <person name="Svec P."/>
            <person name="Indrakova A."/>
            <person name="Kovarovic V."/>
            <person name="Schumann P."/>
            <person name="Sproer C."/>
            <person name="Kralova S."/>
            <person name="Sedo O."/>
            <person name="Kristofova L."/>
            <person name="Vrbovska V."/>
            <person name="Fuzik T."/>
            <person name="Petras P."/>
            <person name="Zdrahal Z."/>
            <person name="Ruzickova V."/>
            <person name="Doskar J."/>
            <person name="Pantucek R."/>
        </authorList>
    </citation>
    <scope>NUCLEOTIDE SEQUENCE [LARGE SCALE GENOMIC DNA]</scope>
    <source>
        <strain evidence="4 5">CCM 4927</strain>
    </source>
</reference>
<evidence type="ECO:0000313" key="4">
    <source>
        <dbReference type="EMBL" id="RAI82192.1"/>
    </source>
</evidence>
<dbReference type="RefSeq" id="WP_099579840.1">
    <property type="nucleotide sequence ID" value="NZ_MJBI02000001.1"/>
</dbReference>
<evidence type="ECO:0000256" key="1">
    <source>
        <dbReference type="ARBA" id="ARBA00023122"/>
    </source>
</evidence>
<proteinExistence type="predicted"/>
<dbReference type="Gene3D" id="3.10.580.10">
    <property type="entry name" value="CBS-domain"/>
    <property type="match status" value="1"/>
</dbReference>
<feature type="domain" description="CBS" evidence="3">
    <location>
        <begin position="7"/>
        <end position="64"/>
    </location>
</feature>
<dbReference type="Proteomes" id="UP000229523">
    <property type="component" value="Unassembled WGS sequence"/>
</dbReference>
<dbReference type="PROSITE" id="PS51371">
    <property type="entry name" value="CBS"/>
    <property type="match status" value="2"/>
</dbReference>
<dbReference type="InterPro" id="IPR046342">
    <property type="entry name" value="CBS_dom_sf"/>
</dbReference>
<keyword evidence="1 2" id="KW-0129">CBS domain</keyword>
<dbReference type="SUPFAM" id="SSF54631">
    <property type="entry name" value="CBS-domain pair"/>
    <property type="match status" value="1"/>
</dbReference>
<evidence type="ECO:0000256" key="2">
    <source>
        <dbReference type="PROSITE-ProRule" id="PRU00703"/>
    </source>
</evidence>
<gene>
    <name evidence="4" type="ORF">BFS35_000480</name>
</gene>
<dbReference type="AlphaFoldDB" id="A0A2G5NNY1"/>
<name>A0A2G5NNY1_9STAP</name>
<sequence>MLVERIMTSPCITFNAEGTIEEIITLMHEKNIHHVPIVDDENRLLGIISDRDIKQALPSNLQDRLVLDLNVPITKIMVKNVITCHPLDFVEEIALDFYNENIGSIPVVKRGKVVGIVTAKDMLNTFIELTGVVTPGTTIQIQIPDIPGNLHEVTEVFHRFKTGIESVLVFRDKKNPGKKIVSVRMMSMHPQTIIDELEAKGFQVYNPMENSL</sequence>
<dbReference type="CDD" id="cd04584">
    <property type="entry name" value="CBS_pair_AcuB_like"/>
    <property type="match status" value="1"/>
</dbReference>
<dbReference type="PANTHER" id="PTHR43080">
    <property type="entry name" value="CBS DOMAIN-CONTAINING PROTEIN CBSX3, MITOCHONDRIAL"/>
    <property type="match status" value="1"/>
</dbReference>
<dbReference type="PANTHER" id="PTHR43080:SF2">
    <property type="entry name" value="CBS DOMAIN-CONTAINING PROTEIN"/>
    <property type="match status" value="1"/>
</dbReference>
<dbReference type="SMART" id="SM00116">
    <property type="entry name" value="CBS"/>
    <property type="match status" value="2"/>
</dbReference>
<dbReference type="SUPFAM" id="SSF55021">
    <property type="entry name" value="ACT-like"/>
    <property type="match status" value="1"/>
</dbReference>
<dbReference type="EMBL" id="MJBI02000001">
    <property type="protein sequence ID" value="RAI82192.1"/>
    <property type="molecule type" value="Genomic_DNA"/>
</dbReference>
<comment type="caution">
    <text evidence="4">The sequence shown here is derived from an EMBL/GenBank/DDBJ whole genome shotgun (WGS) entry which is preliminary data.</text>
</comment>
<dbReference type="InterPro" id="IPR045865">
    <property type="entry name" value="ACT-like_dom_sf"/>
</dbReference>
<dbReference type="Pfam" id="PF00571">
    <property type="entry name" value="CBS"/>
    <property type="match status" value="2"/>
</dbReference>
<accession>A0A2G5NNY1</accession>
<evidence type="ECO:0000259" key="3">
    <source>
        <dbReference type="PROSITE" id="PS51371"/>
    </source>
</evidence>
<keyword evidence="5" id="KW-1185">Reference proteome</keyword>
<dbReference type="InterPro" id="IPR051257">
    <property type="entry name" value="Diverse_CBS-Domain"/>
</dbReference>
<organism evidence="4 5">
    <name type="scientific">Macrococcoides goetzii</name>
    <dbReference type="NCBI Taxonomy" id="1891097"/>
    <lineage>
        <taxon>Bacteria</taxon>
        <taxon>Bacillati</taxon>
        <taxon>Bacillota</taxon>
        <taxon>Bacilli</taxon>
        <taxon>Bacillales</taxon>
        <taxon>Staphylococcaceae</taxon>
        <taxon>Macrococcoides</taxon>
    </lineage>
</organism>
<protein>
    <submittedName>
        <fullName evidence="4">CBS domain-containing protein</fullName>
    </submittedName>
</protein>
<evidence type="ECO:0000313" key="5">
    <source>
        <dbReference type="Proteomes" id="UP000229523"/>
    </source>
</evidence>